<feature type="domain" description="Mce/MlaD" evidence="1">
    <location>
        <begin position="39"/>
        <end position="115"/>
    </location>
</feature>
<dbReference type="EMBL" id="CP083974">
    <property type="protein sequence ID" value="UZF47433.1"/>
    <property type="molecule type" value="Genomic_DNA"/>
</dbReference>
<dbReference type="GO" id="GO:0005576">
    <property type="term" value="C:extracellular region"/>
    <property type="evidence" value="ECO:0007669"/>
    <property type="project" value="TreeGrafter"/>
</dbReference>
<name>A0AA46WZQ3_RHORH</name>
<organism evidence="3 4">
    <name type="scientific">Rhodococcus rhodochrous</name>
    <dbReference type="NCBI Taxonomy" id="1829"/>
    <lineage>
        <taxon>Bacteria</taxon>
        <taxon>Bacillati</taxon>
        <taxon>Actinomycetota</taxon>
        <taxon>Actinomycetes</taxon>
        <taxon>Mycobacteriales</taxon>
        <taxon>Nocardiaceae</taxon>
        <taxon>Rhodococcus</taxon>
    </lineage>
</organism>
<dbReference type="InterPro" id="IPR024516">
    <property type="entry name" value="Mce_C"/>
</dbReference>
<dbReference type="InterPro" id="IPR003399">
    <property type="entry name" value="Mce/MlaD"/>
</dbReference>
<sequence length="357" mass="37539">MKLTRLQVSTLVGYCTIGVVCSTLVYNALAVPVRGASDNYVLEFTDVEGLNPGNPVTLSGVRVGRVDAVDVADTDDGRALARVTVEVERGRTLPKDVEASVRYGDMLGARYVALTLPEAGVAAGSDGTEAGVPAESDGAEVLEPGGVVPVSQTTPPIDLTALMNGFRPLFESLPPQEVNVLARNVVDTFNGRGDAVARFLDRVAVLSTQLGDREHILGEVATNMNRILGSLDNRHDELRDLTDGLAALGASVVGDGQQLAAFLDTGAQSVSALADTIADSQGAFTRSLQQFGAVTDQWIASTPEFERMLAGLPAFADNINHTGQYGSFISLYLCNFTLKAGDAEVNIFGPTHSPVCS</sequence>
<dbReference type="GO" id="GO:0051701">
    <property type="term" value="P:biological process involved in interaction with host"/>
    <property type="evidence" value="ECO:0007669"/>
    <property type="project" value="TreeGrafter"/>
</dbReference>
<feature type="domain" description="Mammalian cell entry C-terminal" evidence="2">
    <location>
        <begin position="140"/>
        <end position="327"/>
    </location>
</feature>
<evidence type="ECO:0000259" key="2">
    <source>
        <dbReference type="Pfam" id="PF11887"/>
    </source>
</evidence>
<dbReference type="Pfam" id="PF02470">
    <property type="entry name" value="MlaD"/>
    <property type="match status" value="1"/>
</dbReference>
<dbReference type="AlphaFoldDB" id="A0AA46WZQ3"/>
<evidence type="ECO:0000259" key="1">
    <source>
        <dbReference type="Pfam" id="PF02470"/>
    </source>
</evidence>
<accession>A0AA46WZQ3</accession>
<dbReference type="RefSeq" id="WP_085468203.1">
    <property type="nucleotide sequence ID" value="NZ_CP083974.1"/>
</dbReference>
<reference evidence="3 4" key="1">
    <citation type="journal article" date="2021" name="Front. Microbiol.">
        <title>Bacterial Transformation of Aromatic Monomers in Softwood Black Liquor.</title>
        <authorList>
            <person name="Navas L.E."/>
            <person name="Dexter G."/>
            <person name="Liu J."/>
            <person name="Levy-Booth D."/>
            <person name="Cho M."/>
            <person name="Jang S.K."/>
            <person name="Mansfield S.D."/>
            <person name="Renneckar S."/>
            <person name="Mohn W.W."/>
            <person name="Eltis L.D."/>
        </authorList>
    </citation>
    <scope>NUCLEOTIDE SEQUENCE [LARGE SCALE GENOMIC DNA]</scope>
    <source>
        <strain evidence="3 4">GD02</strain>
    </source>
</reference>
<protein>
    <submittedName>
        <fullName evidence="3">MlaD family protein</fullName>
    </submittedName>
</protein>
<evidence type="ECO:0000313" key="4">
    <source>
        <dbReference type="Proteomes" id="UP001162740"/>
    </source>
</evidence>
<proteinExistence type="predicted"/>
<dbReference type="PANTHER" id="PTHR33371">
    <property type="entry name" value="INTERMEMBRANE PHOSPHOLIPID TRANSPORT SYSTEM BINDING PROTEIN MLAD-RELATED"/>
    <property type="match status" value="1"/>
</dbReference>
<evidence type="ECO:0000313" key="3">
    <source>
        <dbReference type="EMBL" id="UZF47433.1"/>
    </source>
</evidence>
<dbReference type="Proteomes" id="UP001162740">
    <property type="component" value="Chromosome"/>
</dbReference>
<dbReference type="Pfam" id="PF11887">
    <property type="entry name" value="Mce4_CUP1"/>
    <property type="match status" value="1"/>
</dbReference>
<dbReference type="PANTHER" id="PTHR33371:SF17">
    <property type="entry name" value="MCE-FAMILY PROTEIN MCE1B"/>
    <property type="match status" value="1"/>
</dbReference>
<gene>
    <name evidence="3" type="ORF">KUM34_012645</name>
</gene>
<dbReference type="InterPro" id="IPR052336">
    <property type="entry name" value="MlaD_Phospholipid_Transporter"/>
</dbReference>